<sequence length="291" mass="32945">MQALSALIGPRLMQGTFFLRDCEQLTPFGATNFVDRLHIREVLLDDPTEAPYGTYSVENGKLLIKKSTARYFLPPDINLGTEPGAISEIFDRKFSDADALSNLWLDFAVADVMRYMDYQCSLHNQYFDIESIQKIEDIIRNGLRTYSVAQMWFIMWKVTRDAAALASRTYYSQEKATATIPTKIRKQLEAACQGAKLRNDWSRPEFHIAGSIAMVFNSKFGIDEFTKGDEVIKMFLGVRSQGIEEQDIHKAAAIFIENTWEGQDPLAALNTFATLIRTGLTTENAILELVK</sequence>
<keyword evidence="2" id="KW-1185">Reference proteome</keyword>
<reference evidence="1 2" key="1">
    <citation type="submission" date="2018-11" db="EMBL/GenBank/DDBJ databases">
        <authorList>
            <person name="Jang G.I."/>
            <person name="Hwang C.Y."/>
        </authorList>
    </citation>
    <scope>NUCLEOTIDE SEQUENCE [LARGE SCALE GENOMIC DNA]</scope>
    <source>
        <strain evidence="1 2">SSM26</strain>
    </source>
</reference>
<evidence type="ECO:0000313" key="1">
    <source>
        <dbReference type="EMBL" id="ROZ80531.1"/>
    </source>
</evidence>
<evidence type="ECO:0000313" key="2">
    <source>
        <dbReference type="Proteomes" id="UP000275199"/>
    </source>
</evidence>
<proteinExistence type="predicted"/>
<name>A0ABX9XFB0_9PSED</name>
<dbReference type="Proteomes" id="UP000275199">
    <property type="component" value="Unassembled WGS sequence"/>
</dbReference>
<gene>
    <name evidence="1" type="ORF">EF096_19385</name>
</gene>
<organism evidence="1 2">
    <name type="scientific">Pseudomonas neustonica</name>
    <dbReference type="NCBI Taxonomy" id="2487346"/>
    <lineage>
        <taxon>Bacteria</taxon>
        <taxon>Pseudomonadati</taxon>
        <taxon>Pseudomonadota</taxon>
        <taxon>Gammaproteobacteria</taxon>
        <taxon>Pseudomonadales</taxon>
        <taxon>Pseudomonadaceae</taxon>
        <taxon>Pseudomonas</taxon>
    </lineage>
</organism>
<protein>
    <submittedName>
        <fullName evidence="1">Uncharacterized protein</fullName>
    </submittedName>
</protein>
<comment type="caution">
    <text evidence="1">The sequence shown here is derived from an EMBL/GenBank/DDBJ whole genome shotgun (WGS) entry which is preliminary data.</text>
</comment>
<accession>A0ABX9XFB0</accession>
<dbReference type="EMBL" id="RKKU01000042">
    <property type="protein sequence ID" value="ROZ80531.1"/>
    <property type="molecule type" value="Genomic_DNA"/>
</dbReference>